<gene>
    <name evidence="1" type="ORF">H2198_001677</name>
</gene>
<comment type="caution">
    <text evidence="1">The sequence shown here is derived from an EMBL/GenBank/DDBJ whole genome shotgun (WGS) entry which is preliminary data.</text>
</comment>
<dbReference type="Proteomes" id="UP001172386">
    <property type="component" value="Unassembled WGS sequence"/>
</dbReference>
<evidence type="ECO:0000313" key="1">
    <source>
        <dbReference type="EMBL" id="KAJ9661925.1"/>
    </source>
</evidence>
<sequence>MNLLSETTAAIKATSDLVTPTKLAAQAPDYKDRPVSIKPGDEVILSCLEGPKPDSKLLGKVVYITRSQTLSNLTEVFDRAYYLCNTTSTKRLDLNEVPSIFKVRAGPAGELLLEDMQYGGYLCVNVPLGGGTINGGKLGPVADIPRSGCPSVVPYASIKWERMDNWSESCTADIRLGKSSPIVWTGQWLTNNNDGQKVYFQCEKASFADWRATYGAEFDEELKRLKQWVGKMW</sequence>
<proteinExistence type="predicted"/>
<organism evidence="1 2">
    <name type="scientific">Neophaeococcomyces mojaviensis</name>
    <dbReference type="NCBI Taxonomy" id="3383035"/>
    <lineage>
        <taxon>Eukaryota</taxon>
        <taxon>Fungi</taxon>
        <taxon>Dikarya</taxon>
        <taxon>Ascomycota</taxon>
        <taxon>Pezizomycotina</taxon>
        <taxon>Eurotiomycetes</taxon>
        <taxon>Chaetothyriomycetidae</taxon>
        <taxon>Chaetothyriales</taxon>
        <taxon>Chaetothyriales incertae sedis</taxon>
        <taxon>Neophaeococcomyces</taxon>
    </lineage>
</organism>
<accession>A0ACC3AGY6</accession>
<evidence type="ECO:0000313" key="2">
    <source>
        <dbReference type="Proteomes" id="UP001172386"/>
    </source>
</evidence>
<reference evidence="1" key="1">
    <citation type="submission" date="2022-10" db="EMBL/GenBank/DDBJ databases">
        <title>Culturing micro-colonial fungi from biological soil crusts in the Mojave desert and describing Neophaeococcomyces mojavensis, and introducing the new genera and species Taxawa tesnikishii.</title>
        <authorList>
            <person name="Kurbessoian T."/>
            <person name="Stajich J.E."/>
        </authorList>
    </citation>
    <scope>NUCLEOTIDE SEQUENCE</scope>
    <source>
        <strain evidence="1">JES_112</strain>
    </source>
</reference>
<dbReference type="EMBL" id="JAPDRQ010000019">
    <property type="protein sequence ID" value="KAJ9661925.1"/>
    <property type="molecule type" value="Genomic_DNA"/>
</dbReference>
<name>A0ACC3AGY6_9EURO</name>
<protein>
    <submittedName>
        <fullName evidence="1">Uncharacterized protein</fullName>
    </submittedName>
</protein>
<keyword evidence="2" id="KW-1185">Reference proteome</keyword>